<name>A0A3M7QKH3_BRAPC</name>
<reference evidence="1 2" key="1">
    <citation type="journal article" date="2018" name="Sci. Rep.">
        <title>Genomic signatures of local adaptation to the degree of environmental predictability in rotifers.</title>
        <authorList>
            <person name="Franch-Gras L."/>
            <person name="Hahn C."/>
            <person name="Garcia-Roger E.M."/>
            <person name="Carmona M.J."/>
            <person name="Serra M."/>
            <person name="Gomez A."/>
        </authorList>
    </citation>
    <scope>NUCLEOTIDE SEQUENCE [LARGE SCALE GENOMIC DNA]</scope>
    <source>
        <strain evidence="1">HYR1</strain>
    </source>
</reference>
<evidence type="ECO:0000313" key="2">
    <source>
        <dbReference type="Proteomes" id="UP000276133"/>
    </source>
</evidence>
<gene>
    <name evidence="1" type="ORF">BpHYR1_032892</name>
</gene>
<protein>
    <submittedName>
        <fullName evidence="1">Uncharacterized protein</fullName>
    </submittedName>
</protein>
<evidence type="ECO:0000313" key="1">
    <source>
        <dbReference type="EMBL" id="RNA11946.1"/>
    </source>
</evidence>
<sequence length="162" mass="18977">MALFQLKNSKKKRYIKFGDLTSRYFSQLKFKLPNLIKVSKTFSILQTSAEVDTEKILHKKKLYNTIRIIQSFKLILNSNLISSLFAMWYHCRTPSRPPPQACSTKSDDNLVNKTIRKLIIHLFRIKKLKTELFSSLLLKCSILNLRKSQKNNHSLVSQKVIY</sequence>
<dbReference type="Proteomes" id="UP000276133">
    <property type="component" value="Unassembled WGS sequence"/>
</dbReference>
<dbReference type="AlphaFoldDB" id="A0A3M7QKH3"/>
<comment type="caution">
    <text evidence="1">The sequence shown here is derived from an EMBL/GenBank/DDBJ whole genome shotgun (WGS) entry which is preliminary data.</text>
</comment>
<accession>A0A3M7QKH3</accession>
<keyword evidence="2" id="KW-1185">Reference proteome</keyword>
<dbReference type="EMBL" id="REGN01005809">
    <property type="protein sequence ID" value="RNA11946.1"/>
    <property type="molecule type" value="Genomic_DNA"/>
</dbReference>
<proteinExistence type="predicted"/>
<organism evidence="1 2">
    <name type="scientific">Brachionus plicatilis</name>
    <name type="common">Marine rotifer</name>
    <name type="synonym">Brachionus muelleri</name>
    <dbReference type="NCBI Taxonomy" id="10195"/>
    <lineage>
        <taxon>Eukaryota</taxon>
        <taxon>Metazoa</taxon>
        <taxon>Spiralia</taxon>
        <taxon>Gnathifera</taxon>
        <taxon>Rotifera</taxon>
        <taxon>Eurotatoria</taxon>
        <taxon>Monogononta</taxon>
        <taxon>Pseudotrocha</taxon>
        <taxon>Ploima</taxon>
        <taxon>Brachionidae</taxon>
        <taxon>Brachionus</taxon>
    </lineage>
</organism>